<organism evidence="2 3">
    <name type="scientific">Myceligenerans salitolerans</name>
    <dbReference type="NCBI Taxonomy" id="1230528"/>
    <lineage>
        <taxon>Bacteria</taxon>
        <taxon>Bacillati</taxon>
        <taxon>Actinomycetota</taxon>
        <taxon>Actinomycetes</taxon>
        <taxon>Micrococcales</taxon>
        <taxon>Promicromonosporaceae</taxon>
        <taxon>Myceligenerans</taxon>
    </lineage>
</organism>
<evidence type="ECO:0008006" key="4">
    <source>
        <dbReference type="Google" id="ProtNLM"/>
    </source>
</evidence>
<evidence type="ECO:0000313" key="3">
    <source>
        <dbReference type="Proteomes" id="UP000664617"/>
    </source>
</evidence>
<protein>
    <recommendedName>
        <fullName evidence="4">Secreted protein</fullName>
    </recommendedName>
</protein>
<evidence type="ECO:0000256" key="1">
    <source>
        <dbReference type="SAM" id="Phobius"/>
    </source>
</evidence>
<keyword evidence="1" id="KW-0472">Membrane</keyword>
<reference evidence="2 3" key="1">
    <citation type="submission" date="2021-03" db="EMBL/GenBank/DDBJ databases">
        <authorList>
            <person name="Xin L."/>
        </authorList>
    </citation>
    <scope>NUCLEOTIDE SEQUENCE [LARGE SCALE GENOMIC DNA]</scope>
    <source>
        <strain evidence="2 3">XHU 5031</strain>
    </source>
</reference>
<keyword evidence="1" id="KW-1133">Transmembrane helix</keyword>
<evidence type="ECO:0000313" key="2">
    <source>
        <dbReference type="EMBL" id="MBO0607896.1"/>
    </source>
</evidence>
<comment type="caution">
    <text evidence="2">The sequence shown here is derived from an EMBL/GenBank/DDBJ whole genome shotgun (WGS) entry which is preliminary data.</text>
</comment>
<gene>
    <name evidence="2" type="ORF">J0911_02505</name>
</gene>
<dbReference type="Proteomes" id="UP000664617">
    <property type="component" value="Unassembled WGS sequence"/>
</dbReference>
<keyword evidence="1" id="KW-0812">Transmembrane</keyword>
<name>A0ABS3I4F2_9MICO</name>
<keyword evidence="3" id="KW-1185">Reference proteome</keyword>
<proteinExistence type="predicted"/>
<dbReference type="EMBL" id="JAFMPK010000019">
    <property type="protein sequence ID" value="MBO0607896.1"/>
    <property type="molecule type" value="Genomic_DNA"/>
</dbReference>
<accession>A0ABS3I4F2</accession>
<feature type="transmembrane region" description="Helical" evidence="1">
    <location>
        <begin position="12"/>
        <end position="31"/>
    </location>
</feature>
<sequence length="180" mass="20253">MDAFLTQLPTLVGVVIGVVGTLVTTAATDAARWRREQRVRFDKQVLDVSAEYVASIREIVQTLASMTVHLRQGDKSPPLDADEGHTRLQAANYRRMLAWESLCLIADDDTVATGGRMWHATGNLEYKIRDLDRFDPADWEPLDREIRSQQKQFYQAVRRSLGIGPLAVPVSRYEHASETG</sequence>
<reference evidence="3" key="2">
    <citation type="submission" date="2023-07" db="EMBL/GenBank/DDBJ databases">
        <title>Myceligenerans salitolerans sp. nov., a halotolerant actinomycete isolated from a salt lake in Xinjiang, China.</title>
        <authorList>
            <person name="Guan T."/>
        </authorList>
    </citation>
    <scope>NUCLEOTIDE SEQUENCE [LARGE SCALE GENOMIC DNA]</scope>
    <source>
        <strain evidence="3">XHU 5031</strain>
    </source>
</reference>
<dbReference type="RefSeq" id="WP_207273813.1">
    <property type="nucleotide sequence ID" value="NZ_JAFMPK010000019.1"/>
</dbReference>